<dbReference type="InterPro" id="IPR006555">
    <property type="entry name" value="ATP-dep_Helicase_C"/>
</dbReference>
<dbReference type="InterPro" id="IPR014013">
    <property type="entry name" value="Helic_SF1/SF2_ATP-bd_DinG/Rad3"/>
</dbReference>
<dbReference type="GO" id="GO:0005524">
    <property type="term" value="F:ATP binding"/>
    <property type="evidence" value="ECO:0007669"/>
    <property type="project" value="UniProtKB-KW"/>
</dbReference>
<dbReference type="PROSITE" id="PS51193">
    <property type="entry name" value="HELICASE_ATP_BIND_2"/>
    <property type="match status" value="1"/>
</dbReference>
<dbReference type="GO" id="GO:0009432">
    <property type="term" value="P:SOS response"/>
    <property type="evidence" value="ECO:0007669"/>
    <property type="project" value="TreeGrafter"/>
</dbReference>
<keyword evidence="3" id="KW-0067">ATP-binding</keyword>
<dbReference type="PANTHER" id="PTHR11472:SF59">
    <property type="entry name" value="ATP-DEPENDENT DNA HELICASE DING"/>
    <property type="match status" value="1"/>
</dbReference>
<gene>
    <name evidence="6" type="ORF">GFC01_05875</name>
</gene>
<organism evidence="6 7">
    <name type="scientific">Desulfofundulus thermobenzoicus</name>
    <dbReference type="NCBI Taxonomy" id="29376"/>
    <lineage>
        <taxon>Bacteria</taxon>
        <taxon>Bacillati</taxon>
        <taxon>Bacillota</taxon>
        <taxon>Clostridia</taxon>
        <taxon>Eubacteriales</taxon>
        <taxon>Peptococcaceae</taxon>
        <taxon>Desulfofundulus</taxon>
    </lineage>
</organism>
<accession>A0A6N7IQI8</accession>
<reference evidence="6 7" key="1">
    <citation type="submission" date="2019-10" db="EMBL/GenBank/DDBJ databases">
        <title>Comparative genomics of sulfur disproportionating microorganisms.</title>
        <authorList>
            <person name="Ward L.M."/>
            <person name="Bertran E."/>
            <person name="Johnston D."/>
        </authorList>
    </citation>
    <scope>NUCLEOTIDE SEQUENCE [LARGE SCALE GENOMIC DNA]</scope>
    <source>
        <strain evidence="6 7">DSM 14055</strain>
    </source>
</reference>
<keyword evidence="7" id="KW-1185">Reference proteome</keyword>
<dbReference type="GO" id="GO:0033677">
    <property type="term" value="F:DNA/RNA helicase activity"/>
    <property type="evidence" value="ECO:0007669"/>
    <property type="project" value="TreeGrafter"/>
</dbReference>
<feature type="domain" description="Helicase ATP-binding" evidence="5">
    <location>
        <begin position="23"/>
        <end position="347"/>
    </location>
</feature>
<evidence type="ECO:0000256" key="2">
    <source>
        <dbReference type="ARBA" id="ARBA00022801"/>
    </source>
</evidence>
<dbReference type="Pfam" id="PF13307">
    <property type="entry name" value="Helicase_C_2"/>
    <property type="match status" value="1"/>
</dbReference>
<dbReference type="GO" id="GO:0003676">
    <property type="term" value="F:nucleic acid binding"/>
    <property type="evidence" value="ECO:0007669"/>
    <property type="project" value="InterPro"/>
</dbReference>
<keyword evidence="1" id="KW-0547">Nucleotide-binding</keyword>
<evidence type="ECO:0000256" key="3">
    <source>
        <dbReference type="ARBA" id="ARBA00022840"/>
    </source>
</evidence>
<dbReference type="SMART" id="SM00491">
    <property type="entry name" value="HELICc2"/>
    <property type="match status" value="1"/>
</dbReference>
<keyword evidence="2" id="KW-0378">Hydrolase</keyword>
<proteinExistence type="inferred from homology"/>
<dbReference type="RefSeq" id="WP_152945734.1">
    <property type="nucleotide sequence ID" value="NZ_WHYR01000012.1"/>
</dbReference>
<evidence type="ECO:0000259" key="5">
    <source>
        <dbReference type="PROSITE" id="PS51193"/>
    </source>
</evidence>
<dbReference type="AlphaFoldDB" id="A0A6N7IQI8"/>
<dbReference type="GO" id="GO:0003678">
    <property type="term" value="F:DNA helicase activity"/>
    <property type="evidence" value="ECO:0007669"/>
    <property type="project" value="TreeGrafter"/>
</dbReference>
<dbReference type="GO" id="GO:0016818">
    <property type="term" value="F:hydrolase activity, acting on acid anhydrides, in phosphorus-containing anhydrides"/>
    <property type="evidence" value="ECO:0007669"/>
    <property type="project" value="InterPro"/>
</dbReference>
<dbReference type="GO" id="GO:0006281">
    <property type="term" value="P:DNA repair"/>
    <property type="evidence" value="ECO:0007669"/>
    <property type="project" value="TreeGrafter"/>
</dbReference>
<dbReference type="GO" id="GO:0051539">
    <property type="term" value="F:4 iron, 4 sulfur cluster binding"/>
    <property type="evidence" value="ECO:0007669"/>
    <property type="project" value="TreeGrafter"/>
</dbReference>
<protein>
    <recommendedName>
        <fullName evidence="5">Helicase ATP-binding domain-containing protein</fullName>
    </recommendedName>
</protein>
<dbReference type="OrthoDB" id="9803913at2"/>
<evidence type="ECO:0000313" key="7">
    <source>
        <dbReference type="Proteomes" id="UP000441717"/>
    </source>
</evidence>
<dbReference type="Gene3D" id="3.40.50.300">
    <property type="entry name" value="P-loop containing nucleotide triphosphate hydrolases"/>
    <property type="match status" value="2"/>
</dbReference>
<dbReference type="PANTHER" id="PTHR11472">
    <property type="entry name" value="DNA REPAIR DEAD HELICASE RAD3/XP-D SUBFAMILY MEMBER"/>
    <property type="match status" value="1"/>
</dbReference>
<comment type="similarity">
    <text evidence="4">Belongs to the helicase family. DinG subfamily.</text>
</comment>
<dbReference type="InterPro" id="IPR045028">
    <property type="entry name" value="DinG/Rad3-like"/>
</dbReference>
<dbReference type="SUPFAM" id="SSF52540">
    <property type="entry name" value="P-loop containing nucleoside triphosphate hydrolases"/>
    <property type="match status" value="1"/>
</dbReference>
<evidence type="ECO:0000256" key="4">
    <source>
        <dbReference type="ARBA" id="ARBA00038058"/>
    </source>
</evidence>
<dbReference type="Proteomes" id="UP000441717">
    <property type="component" value="Unassembled WGS sequence"/>
</dbReference>
<dbReference type="EMBL" id="WHYR01000012">
    <property type="protein sequence ID" value="MQL51797.1"/>
    <property type="molecule type" value="Genomic_DNA"/>
</dbReference>
<name>A0A6N7IQI8_9FIRM</name>
<evidence type="ECO:0000313" key="6">
    <source>
        <dbReference type="EMBL" id="MQL51797.1"/>
    </source>
</evidence>
<sequence length="727" mass="79417">MSGILAGLKDTVPVRDLPAAAEEIMAGAPGLTPRPGQLRMAKAVARLLAGEWPALAVEAGTGTGKSLAYLVPAMLWTVREGKRVIVATRTKNLQTQLAEKDAPLAAGLVSEYLSRPKPSVAVLKGKGNYLCPVVLELELKEALKKDRRARYAWRRGGAKKGNCPPLSPKTVFLAALKFWAAIGGSGQLDDLPAWPGIAAGQKERETWFYSVSAAADDAACVRCKVDCPFARAKKEAARAEVVITNHAVVAVDWMLRIKAGISLFHGKEEAPPGVLILDEAHNFPDSFRGTLEVSFSRHRWTRLRDDLKNFVNEATERIYNASSGVEKAEFAEKNGRDMAAFAFLAARADRRVDALFAKRSAGSERAAGEGDSRRAAIFPEDVGEAEECAAVALEEFLFAAESVMSRYLARLAGSDVNLARKAERLFDRMDAAREAVERAVLLLGHYREGGNDACWFEKSSFRAAPVKLQEYFPDLWRLYPGGTVFTSATLFPFPQSEGFRWFLREFALPGGAACGAVESPFDYDRQLSLYIPTDDCLQPKSGDKPRKLAELVARVANFTPGGVLVLCTSFKEMRAVANFLATEYATGRTLLVQGDAGKAELVRRFSIDGRAILIGVDSFWEGVDFPGDMLTAVVISKLPFPVPDDPIIEALTYMAGGGWPAFQKISLPICATRLRQGVGRLIRRETDTGMVIIADPRLPRKYEKLFAVLPAEPQVGLIFGRREKKTG</sequence>
<comment type="caution">
    <text evidence="6">The sequence shown here is derived from an EMBL/GenBank/DDBJ whole genome shotgun (WGS) entry which is preliminary data.</text>
</comment>
<evidence type="ECO:0000256" key="1">
    <source>
        <dbReference type="ARBA" id="ARBA00022741"/>
    </source>
</evidence>
<dbReference type="InterPro" id="IPR027417">
    <property type="entry name" value="P-loop_NTPase"/>
</dbReference>